<sequence length="325" mass="36294">MGERSSLFLIPKTRTYAGMTVRCEENNWVHPNEYHECVISLKSQVALSNCHVTTNVSSWSLHGSCFLYKMYSSLNKYDCYWVLGQKIFRDFVSRSLQLYTDNRTGLGYYQGNCSFTSSLPSRNGTYTYYIVSKPELADNYSYQLVISSPGQLDISSCPAFVPENASVTCKCEANPPGSPPGVVTWEGHNDSATLKLLHVHRADNGRIFVCHLTWATLQSAEFKLQVAYGPDRAEISESTFQTGAGDTVTNLTCKASDYFPDVLYTWNIPCHMEVRVDKASVCTMTFQTPETEVTCTAVNTQFSTLTAVAVMTVYGQGMLTKRDLN</sequence>
<evidence type="ECO:0000259" key="1">
    <source>
        <dbReference type="PROSITE" id="PS50835"/>
    </source>
</evidence>
<dbReference type="PROSITE" id="PS50835">
    <property type="entry name" value="IG_LIKE"/>
    <property type="match status" value="1"/>
</dbReference>
<feature type="domain" description="Ig-like" evidence="1">
    <location>
        <begin position="230"/>
        <end position="306"/>
    </location>
</feature>
<proteinExistence type="predicted"/>
<keyword evidence="3" id="KW-1185">Reference proteome</keyword>
<evidence type="ECO:0000313" key="3">
    <source>
        <dbReference type="Proteomes" id="UP000245119"/>
    </source>
</evidence>
<organism evidence="2 3">
    <name type="scientific">Pomacea canaliculata</name>
    <name type="common">Golden apple snail</name>
    <dbReference type="NCBI Taxonomy" id="400727"/>
    <lineage>
        <taxon>Eukaryota</taxon>
        <taxon>Metazoa</taxon>
        <taxon>Spiralia</taxon>
        <taxon>Lophotrochozoa</taxon>
        <taxon>Mollusca</taxon>
        <taxon>Gastropoda</taxon>
        <taxon>Caenogastropoda</taxon>
        <taxon>Architaenioglossa</taxon>
        <taxon>Ampullarioidea</taxon>
        <taxon>Ampullariidae</taxon>
        <taxon>Pomacea</taxon>
    </lineage>
</organism>
<accession>A0A2T7P2P9</accession>
<dbReference type="EMBL" id="PZQS01000007">
    <property type="protein sequence ID" value="PVD27680.1"/>
    <property type="molecule type" value="Genomic_DNA"/>
</dbReference>
<gene>
    <name evidence="2" type="ORF">C0Q70_12847</name>
</gene>
<name>A0A2T7P2P9_POMCA</name>
<dbReference type="InterPro" id="IPR007110">
    <property type="entry name" value="Ig-like_dom"/>
</dbReference>
<evidence type="ECO:0000313" key="2">
    <source>
        <dbReference type="EMBL" id="PVD27680.1"/>
    </source>
</evidence>
<comment type="caution">
    <text evidence="2">The sequence shown here is derived from an EMBL/GenBank/DDBJ whole genome shotgun (WGS) entry which is preliminary data.</text>
</comment>
<dbReference type="OrthoDB" id="6215586at2759"/>
<dbReference type="AlphaFoldDB" id="A0A2T7P2P9"/>
<protein>
    <recommendedName>
        <fullName evidence="1">Ig-like domain-containing protein</fullName>
    </recommendedName>
</protein>
<reference evidence="2 3" key="1">
    <citation type="submission" date="2018-04" db="EMBL/GenBank/DDBJ databases">
        <title>The genome of golden apple snail Pomacea canaliculata provides insight into stress tolerance and invasive adaptation.</title>
        <authorList>
            <person name="Liu C."/>
            <person name="Liu B."/>
            <person name="Ren Y."/>
            <person name="Zhang Y."/>
            <person name="Wang H."/>
            <person name="Li S."/>
            <person name="Jiang F."/>
            <person name="Yin L."/>
            <person name="Zhang G."/>
            <person name="Qian W."/>
            <person name="Fan W."/>
        </authorList>
    </citation>
    <scope>NUCLEOTIDE SEQUENCE [LARGE SCALE GENOMIC DNA]</scope>
    <source>
        <strain evidence="2">SZHN2017</strain>
        <tissue evidence="2">Muscle</tissue>
    </source>
</reference>
<dbReference type="Proteomes" id="UP000245119">
    <property type="component" value="Linkage Group LG7"/>
</dbReference>